<dbReference type="OrthoDB" id="267530at2"/>
<protein>
    <submittedName>
        <fullName evidence="5">Spore protein SP21</fullName>
    </submittedName>
</protein>
<name>A0A1P8WEA7_9PLAN</name>
<organism evidence="5 6">
    <name type="scientific">Fuerstiella marisgermanici</name>
    <dbReference type="NCBI Taxonomy" id="1891926"/>
    <lineage>
        <taxon>Bacteria</taxon>
        <taxon>Pseudomonadati</taxon>
        <taxon>Planctomycetota</taxon>
        <taxon>Planctomycetia</taxon>
        <taxon>Planctomycetales</taxon>
        <taxon>Planctomycetaceae</taxon>
        <taxon>Fuerstiella</taxon>
    </lineage>
</organism>
<evidence type="ECO:0000256" key="2">
    <source>
        <dbReference type="PROSITE-ProRule" id="PRU00285"/>
    </source>
</evidence>
<evidence type="ECO:0000256" key="1">
    <source>
        <dbReference type="ARBA" id="ARBA00023016"/>
    </source>
</evidence>
<dbReference type="InterPro" id="IPR044587">
    <property type="entry name" value="HSP21-like"/>
</dbReference>
<evidence type="ECO:0000313" key="5">
    <source>
        <dbReference type="EMBL" id="APZ92404.1"/>
    </source>
</evidence>
<accession>A0A1P8WEA7</accession>
<dbReference type="AlphaFoldDB" id="A0A1P8WEA7"/>
<proteinExistence type="inferred from homology"/>
<evidence type="ECO:0000259" key="4">
    <source>
        <dbReference type="PROSITE" id="PS01031"/>
    </source>
</evidence>
<evidence type="ECO:0000313" key="6">
    <source>
        <dbReference type="Proteomes" id="UP000187735"/>
    </source>
</evidence>
<keyword evidence="1" id="KW-0346">Stress response</keyword>
<dbReference type="InterPro" id="IPR008978">
    <property type="entry name" value="HSP20-like_chaperone"/>
</dbReference>
<evidence type="ECO:0000256" key="3">
    <source>
        <dbReference type="RuleBase" id="RU003616"/>
    </source>
</evidence>
<dbReference type="KEGG" id="fmr:Fuma_02015"/>
<dbReference type="RefSeq" id="WP_158520929.1">
    <property type="nucleotide sequence ID" value="NZ_CP017641.1"/>
</dbReference>
<comment type="similarity">
    <text evidence="2 3">Belongs to the small heat shock protein (HSP20) family.</text>
</comment>
<dbReference type="STRING" id="1891926.Fuma_02015"/>
<sequence length="138" mass="15106">MNCNSATLRRSEPLDAVRREFERNLGLSSDPFAQLSVVEAQDGVSVSIDLPGLSRDDISVTIDNGELTIAGDRKSEMPEGAKAIFSNQVFGEFRRTLKLHESIDPASVDAVLKNGVLTLKLSKRPELQPRKIDIRAAS</sequence>
<dbReference type="InterPro" id="IPR002068">
    <property type="entry name" value="A-crystallin/Hsp20_dom"/>
</dbReference>
<dbReference type="EMBL" id="CP017641">
    <property type="protein sequence ID" value="APZ92404.1"/>
    <property type="molecule type" value="Genomic_DNA"/>
</dbReference>
<keyword evidence="6" id="KW-1185">Reference proteome</keyword>
<dbReference type="Gene3D" id="2.60.40.790">
    <property type="match status" value="1"/>
</dbReference>
<dbReference type="PANTHER" id="PTHR46733">
    <property type="entry name" value="26.5 KDA HEAT SHOCK PROTEIN, MITOCHONDRIAL"/>
    <property type="match status" value="1"/>
</dbReference>
<feature type="domain" description="SHSP" evidence="4">
    <location>
        <begin position="26"/>
        <end position="137"/>
    </location>
</feature>
<dbReference type="PROSITE" id="PS01031">
    <property type="entry name" value="SHSP"/>
    <property type="match status" value="1"/>
</dbReference>
<dbReference type="Pfam" id="PF00011">
    <property type="entry name" value="HSP20"/>
    <property type="match status" value="1"/>
</dbReference>
<gene>
    <name evidence="5" type="primary">hspA_4</name>
    <name evidence="5" type="ORF">Fuma_02015</name>
</gene>
<dbReference type="SUPFAM" id="SSF49764">
    <property type="entry name" value="HSP20-like chaperones"/>
    <property type="match status" value="1"/>
</dbReference>
<dbReference type="PANTHER" id="PTHR46733:SF4">
    <property type="entry name" value="HEAT SHOCK PROTEIN 21, CHLOROPLASTIC"/>
    <property type="match status" value="1"/>
</dbReference>
<reference evidence="5 6" key="1">
    <citation type="journal article" date="2016" name="Front. Microbiol.">
        <title>Fuerstia marisgermanicae gen. nov., sp. nov., an Unusual Member of the Phylum Planctomycetes from the German Wadden Sea.</title>
        <authorList>
            <person name="Kohn T."/>
            <person name="Heuer A."/>
            <person name="Jogler M."/>
            <person name="Vollmers J."/>
            <person name="Boedeker C."/>
            <person name="Bunk B."/>
            <person name="Rast P."/>
            <person name="Borchert D."/>
            <person name="Glockner I."/>
            <person name="Freese H.M."/>
            <person name="Klenk H.P."/>
            <person name="Overmann J."/>
            <person name="Kaster A.K."/>
            <person name="Rohde M."/>
            <person name="Wiegand S."/>
            <person name="Jogler C."/>
        </authorList>
    </citation>
    <scope>NUCLEOTIDE SEQUENCE [LARGE SCALE GENOMIC DNA]</scope>
    <source>
        <strain evidence="5 6">NH11</strain>
    </source>
</reference>
<dbReference type="Proteomes" id="UP000187735">
    <property type="component" value="Chromosome"/>
</dbReference>
<dbReference type="CDD" id="cd06464">
    <property type="entry name" value="ACD_sHsps-like"/>
    <property type="match status" value="1"/>
</dbReference>
<dbReference type="GO" id="GO:0009408">
    <property type="term" value="P:response to heat"/>
    <property type="evidence" value="ECO:0007669"/>
    <property type="project" value="InterPro"/>
</dbReference>